<dbReference type="Gene3D" id="3.10.105.10">
    <property type="entry name" value="Dipeptide-binding Protein, Domain 3"/>
    <property type="match status" value="1"/>
</dbReference>
<feature type="region of interest" description="Disordered" evidence="4">
    <location>
        <begin position="27"/>
        <end position="56"/>
    </location>
</feature>
<dbReference type="GO" id="GO:0042597">
    <property type="term" value="C:periplasmic space"/>
    <property type="evidence" value="ECO:0007669"/>
    <property type="project" value="UniProtKB-ARBA"/>
</dbReference>
<dbReference type="Pfam" id="PF00496">
    <property type="entry name" value="SBP_bac_5"/>
    <property type="match status" value="1"/>
</dbReference>
<evidence type="ECO:0000256" key="4">
    <source>
        <dbReference type="SAM" id="MobiDB-lite"/>
    </source>
</evidence>
<evidence type="ECO:0000256" key="1">
    <source>
        <dbReference type="ARBA" id="ARBA00005695"/>
    </source>
</evidence>
<accession>A0A161PBN6</accession>
<dbReference type="SUPFAM" id="SSF53850">
    <property type="entry name" value="Periplasmic binding protein-like II"/>
    <property type="match status" value="1"/>
</dbReference>
<dbReference type="Gene3D" id="3.90.76.10">
    <property type="entry name" value="Dipeptide-binding Protein, Domain 1"/>
    <property type="match status" value="1"/>
</dbReference>
<keyword evidence="8" id="KW-1185">Reference proteome</keyword>
<dbReference type="OrthoDB" id="9796817at2"/>
<dbReference type="GO" id="GO:0043190">
    <property type="term" value="C:ATP-binding cassette (ABC) transporter complex"/>
    <property type="evidence" value="ECO:0007669"/>
    <property type="project" value="InterPro"/>
</dbReference>
<dbReference type="Proteomes" id="UP000075806">
    <property type="component" value="Unassembled WGS sequence"/>
</dbReference>
<dbReference type="InterPro" id="IPR030678">
    <property type="entry name" value="Peptide/Ni-bd"/>
</dbReference>
<organism evidence="7 8">
    <name type="scientific">Alkalihalobacillus trypoxylicola</name>
    <dbReference type="NCBI Taxonomy" id="519424"/>
    <lineage>
        <taxon>Bacteria</taxon>
        <taxon>Bacillati</taxon>
        <taxon>Bacillota</taxon>
        <taxon>Bacilli</taxon>
        <taxon>Bacillales</taxon>
        <taxon>Bacillaceae</taxon>
        <taxon>Alkalihalobacillus</taxon>
    </lineage>
</organism>
<keyword evidence="2" id="KW-0813">Transport</keyword>
<comment type="caution">
    <text evidence="7">The sequence shown here is derived from an EMBL/GenBank/DDBJ whole genome shotgun (WGS) entry which is preliminary data.</text>
</comment>
<dbReference type="STRING" id="519424.AZF04_20160"/>
<feature type="chain" id="PRO_5039256123" evidence="5">
    <location>
        <begin position="26"/>
        <end position="550"/>
    </location>
</feature>
<dbReference type="PANTHER" id="PTHR30290">
    <property type="entry name" value="PERIPLASMIC BINDING COMPONENT OF ABC TRANSPORTER"/>
    <property type="match status" value="1"/>
</dbReference>
<proteinExistence type="inferred from homology"/>
<evidence type="ECO:0000313" key="7">
    <source>
        <dbReference type="EMBL" id="KYG29159.1"/>
    </source>
</evidence>
<comment type="similarity">
    <text evidence="1">Belongs to the bacterial solute-binding protein 5 family.</text>
</comment>
<dbReference type="GO" id="GO:0015833">
    <property type="term" value="P:peptide transport"/>
    <property type="evidence" value="ECO:0007669"/>
    <property type="project" value="TreeGrafter"/>
</dbReference>
<keyword evidence="3 5" id="KW-0732">Signal</keyword>
<feature type="domain" description="Solute-binding protein family 5" evidence="6">
    <location>
        <begin position="103"/>
        <end position="466"/>
    </location>
</feature>
<dbReference type="EMBL" id="LTAO01000024">
    <property type="protein sequence ID" value="KYG29159.1"/>
    <property type="molecule type" value="Genomic_DNA"/>
</dbReference>
<dbReference type="PIRSF" id="PIRSF002741">
    <property type="entry name" value="MppA"/>
    <property type="match status" value="1"/>
</dbReference>
<dbReference type="PROSITE" id="PS51257">
    <property type="entry name" value="PROKAR_LIPOPROTEIN"/>
    <property type="match status" value="1"/>
</dbReference>
<evidence type="ECO:0000256" key="3">
    <source>
        <dbReference type="ARBA" id="ARBA00022729"/>
    </source>
</evidence>
<gene>
    <name evidence="7" type="ORF">AZF04_20160</name>
</gene>
<sequence>MKMSKNSFSLLVLVMLLTAFLVACGGNDNDSEPTDNGTGDETEEGTEEGTEGAAEGAEGGELVIVQLSDAVALNPHGSNDTPSSNVAYNIYESLVKQDENMVVQPGLASEWFQDEEDPTRWEFTLREGVKFHDGTDFNAEAVKANIERILDENVASPRSFLYEMITEVNVIDETTVEFVTEYPFSPLAAHLAHNGGGMISKQLIDEDYAAMEDGEEPGSVINADPSGTGYFKFDYWNPGQEIRLVRNDDYWDDNKAKLDSVIFKVVPEDLTRIAELETGGAHITDPLSPSDVARVEGTEGLNVNRQNSVSLSYFGFNLNKEPFDDKRVRQAISMAIDKEQIISGIYDDAGIPAIGPLAPDVFGYDENASGLPYDIEAAKELLAEAGYEDGFDTTIWTNDNRERMDAATNVQEQLKQIGVNVEVEVVEWGAYLENTAAGQHDMFILGWTTVTGDADYGMYALFHSSQHGEPGNRSFIANDELDEVLDQARRSTDEAERLDLYSRAQEILEEEAPMLYIHHQEYLLGYSDKVQGLQQTPTQILLLQDVTLAE</sequence>
<dbReference type="PANTHER" id="PTHR30290:SF9">
    <property type="entry name" value="OLIGOPEPTIDE-BINDING PROTEIN APPA"/>
    <property type="match status" value="1"/>
</dbReference>
<name>A0A161PBN6_9BACI</name>
<feature type="signal peptide" evidence="5">
    <location>
        <begin position="1"/>
        <end position="25"/>
    </location>
</feature>
<feature type="compositionally biased region" description="Acidic residues" evidence="4">
    <location>
        <begin position="29"/>
        <end position="50"/>
    </location>
</feature>
<reference evidence="7" key="1">
    <citation type="submission" date="2016-02" db="EMBL/GenBank/DDBJ databases">
        <title>Genome sequence of Bacillus trypoxylicola KCTC 13244(T).</title>
        <authorList>
            <person name="Jeong H."/>
            <person name="Park S.-H."/>
            <person name="Choi S.-K."/>
        </authorList>
    </citation>
    <scope>NUCLEOTIDE SEQUENCE [LARGE SCALE GENOMIC DNA]</scope>
    <source>
        <strain evidence="7">KCTC 13244</strain>
    </source>
</reference>
<evidence type="ECO:0000256" key="2">
    <source>
        <dbReference type="ARBA" id="ARBA00022448"/>
    </source>
</evidence>
<dbReference type="InterPro" id="IPR039424">
    <property type="entry name" value="SBP_5"/>
</dbReference>
<dbReference type="CDD" id="cd08499">
    <property type="entry name" value="PBP2_Ylib_like"/>
    <property type="match status" value="1"/>
</dbReference>
<evidence type="ECO:0000256" key="5">
    <source>
        <dbReference type="SAM" id="SignalP"/>
    </source>
</evidence>
<dbReference type="InterPro" id="IPR000914">
    <property type="entry name" value="SBP_5_dom"/>
</dbReference>
<evidence type="ECO:0000313" key="8">
    <source>
        <dbReference type="Proteomes" id="UP000075806"/>
    </source>
</evidence>
<protein>
    <submittedName>
        <fullName evidence="7">ABC transporter substrate-binding protein</fullName>
    </submittedName>
</protein>
<dbReference type="GO" id="GO:1904680">
    <property type="term" value="F:peptide transmembrane transporter activity"/>
    <property type="evidence" value="ECO:0007669"/>
    <property type="project" value="TreeGrafter"/>
</dbReference>
<dbReference type="AlphaFoldDB" id="A0A161PBN6"/>
<dbReference type="Gene3D" id="3.40.190.10">
    <property type="entry name" value="Periplasmic binding protein-like II"/>
    <property type="match status" value="1"/>
</dbReference>
<dbReference type="RefSeq" id="WP_061949482.1">
    <property type="nucleotide sequence ID" value="NZ_LTAO01000024.1"/>
</dbReference>
<evidence type="ECO:0000259" key="6">
    <source>
        <dbReference type="Pfam" id="PF00496"/>
    </source>
</evidence>